<dbReference type="EMBL" id="JAXAFO010000051">
    <property type="protein sequence ID" value="MDX6851356.1"/>
    <property type="molecule type" value="Genomic_DNA"/>
</dbReference>
<organism evidence="2 3">
    <name type="scientific">Gilvimarinus gilvus</name>
    <dbReference type="NCBI Taxonomy" id="3058038"/>
    <lineage>
        <taxon>Bacteria</taxon>
        <taxon>Pseudomonadati</taxon>
        <taxon>Pseudomonadota</taxon>
        <taxon>Gammaproteobacteria</taxon>
        <taxon>Cellvibrionales</taxon>
        <taxon>Cellvibrionaceae</taxon>
        <taxon>Gilvimarinus</taxon>
    </lineage>
</organism>
<reference evidence="2 3" key="1">
    <citation type="submission" date="2023-11" db="EMBL/GenBank/DDBJ databases">
        <title>Gilvimarinus fulvus sp. nov., isolated from the surface of Kelp.</title>
        <authorList>
            <person name="Sun Y.Y."/>
            <person name="Gong Y."/>
            <person name="Du Z.J."/>
        </authorList>
    </citation>
    <scope>NUCLEOTIDE SEQUENCE [LARGE SCALE GENOMIC DNA]</scope>
    <source>
        <strain evidence="2 3">SDUM040013</strain>
    </source>
</reference>
<dbReference type="Proteomes" id="UP001273505">
    <property type="component" value="Unassembled WGS sequence"/>
</dbReference>
<dbReference type="Gene3D" id="1.25.40.10">
    <property type="entry name" value="Tetratricopeptide repeat domain"/>
    <property type="match status" value="1"/>
</dbReference>
<dbReference type="RefSeq" id="WP_302723676.1">
    <property type="nucleotide sequence ID" value="NZ_JAULRU010000675.1"/>
</dbReference>
<feature type="region of interest" description="Disordered" evidence="1">
    <location>
        <begin position="34"/>
        <end position="66"/>
    </location>
</feature>
<gene>
    <name evidence="2" type="ORF">SCD92_18415</name>
</gene>
<dbReference type="SUPFAM" id="SSF81901">
    <property type="entry name" value="HCP-like"/>
    <property type="match status" value="1"/>
</dbReference>
<protein>
    <submittedName>
        <fullName evidence="2">Uncharacterized protein</fullName>
    </submittedName>
</protein>
<comment type="caution">
    <text evidence="2">The sequence shown here is derived from an EMBL/GenBank/DDBJ whole genome shotgun (WGS) entry which is preliminary data.</text>
</comment>
<sequence>MRFKYLMLMIGPILLAVGYWASVSIPERPVGKLQEAAQEPVDKDGSHLAKGTDTQRAKIDPDGEEGRYEEDGLIVYLEPSADPRDVLLLLVIRGHRNENYLSSLRELLAYTSERALVLYLIARLRVDGAYVATEAELLELQAIDPDNAEVDVLLAHRAYENGDTELALQHIQNAAGASGSKAYQAKYLAMLGDAYLRRNGYLTDKDFVSIIGYGAAYAMPNLSSFDRMCRENSEHPDWRAACGGRGEVLFEFGETVLERVIGAKFATDYLPGDIQHYADYREEIQETLVSLGTELEEIVTNSDLFIDRQTWEIYVEIYETEGEIPALRYLIDALSNA</sequence>
<dbReference type="InterPro" id="IPR011990">
    <property type="entry name" value="TPR-like_helical_dom_sf"/>
</dbReference>
<evidence type="ECO:0000313" key="2">
    <source>
        <dbReference type="EMBL" id="MDX6851356.1"/>
    </source>
</evidence>
<keyword evidence="3" id="KW-1185">Reference proteome</keyword>
<evidence type="ECO:0000313" key="3">
    <source>
        <dbReference type="Proteomes" id="UP001273505"/>
    </source>
</evidence>
<evidence type="ECO:0000256" key="1">
    <source>
        <dbReference type="SAM" id="MobiDB-lite"/>
    </source>
</evidence>
<name>A0ABU4S2H2_9GAMM</name>
<accession>A0ABU4S2H2</accession>
<proteinExistence type="predicted"/>
<feature type="compositionally biased region" description="Basic and acidic residues" evidence="1">
    <location>
        <begin position="53"/>
        <end position="66"/>
    </location>
</feature>